<evidence type="ECO:0000256" key="1">
    <source>
        <dbReference type="ARBA" id="ARBA00022898"/>
    </source>
</evidence>
<evidence type="ECO:0000256" key="5">
    <source>
        <dbReference type="RuleBase" id="RU004508"/>
    </source>
</evidence>
<keyword evidence="6" id="KW-0032">Aminotransferase</keyword>
<dbReference type="PIRSF" id="PIRSF000390">
    <property type="entry name" value="PLP_StrS"/>
    <property type="match status" value="1"/>
</dbReference>
<dbReference type="GO" id="GO:0000271">
    <property type="term" value="P:polysaccharide biosynthetic process"/>
    <property type="evidence" value="ECO:0007669"/>
    <property type="project" value="TreeGrafter"/>
</dbReference>
<dbReference type="GO" id="GO:0030170">
    <property type="term" value="F:pyridoxal phosphate binding"/>
    <property type="evidence" value="ECO:0007669"/>
    <property type="project" value="TreeGrafter"/>
</dbReference>
<feature type="modified residue" description="N6-(pyridoxal phosphate)lysine" evidence="4">
    <location>
        <position position="187"/>
    </location>
</feature>
<evidence type="ECO:0000256" key="2">
    <source>
        <dbReference type="ARBA" id="ARBA00037999"/>
    </source>
</evidence>
<organism evidence="6 9">
    <name type="scientific">Helicobacter typhlonius</name>
    <dbReference type="NCBI Taxonomy" id="76936"/>
    <lineage>
        <taxon>Bacteria</taxon>
        <taxon>Pseudomonadati</taxon>
        <taxon>Campylobacterota</taxon>
        <taxon>Epsilonproteobacteria</taxon>
        <taxon>Campylobacterales</taxon>
        <taxon>Helicobacteraceae</taxon>
        <taxon>Helicobacter</taxon>
    </lineage>
</organism>
<feature type="active site" description="Proton acceptor" evidence="3">
    <location>
        <position position="187"/>
    </location>
</feature>
<gene>
    <name evidence="6" type="ORF">BN2458_PEG1292</name>
    <name evidence="7" type="ORF">LS75_004470</name>
</gene>
<dbReference type="Gene3D" id="3.90.1150.10">
    <property type="entry name" value="Aspartate Aminotransferase, domain 1"/>
    <property type="match status" value="1"/>
</dbReference>
<dbReference type="GO" id="GO:0008483">
    <property type="term" value="F:transaminase activity"/>
    <property type="evidence" value="ECO:0007669"/>
    <property type="project" value="UniProtKB-KW"/>
</dbReference>
<evidence type="ECO:0000256" key="4">
    <source>
        <dbReference type="PIRSR" id="PIRSR000390-2"/>
    </source>
</evidence>
<dbReference type="InterPro" id="IPR015424">
    <property type="entry name" value="PyrdxlP-dep_Trfase"/>
</dbReference>
<evidence type="ECO:0000256" key="3">
    <source>
        <dbReference type="PIRSR" id="PIRSR000390-1"/>
    </source>
</evidence>
<evidence type="ECO:0000313" key="8">
    <source>
        <dbReference type="Proteomes" id="UP000029925"/>
    </source>
</evidence>
<protein>
    <submittedName>
        <fullName evidence="6 7">Aminotransferase</fullName>
    </submittedName>
</protein>
<dbReference type="STRING" id="76936.BN2458_PEG1292"/>
<dbReference type="SUPFAM" id="SSF53383">
    <property type="entry name" value="PLP-dependent transferases"/>
    <property type="match status" value="1"/>
</dbReference>
<dbReference type="InterPro" id="IPR015422">
    <property type="entry name" value="PyrdxlP-dep_Trfase_small"/>
</dbReference>
<dbReference type="Proteomes" id="UP000064525">
    <property type="component" value="Chromosome I"/>
</dbReference>
<reference evidence="6" key="2">
    <citation type="submission" date="2015-11" db="EMBL/GenBank/DDBJ databases">
        <authorList>
            <person name="Zhang Y."/>
            <person name="Guo Z."/>
        </authorList>
    </citation>
    <scope>NUCLEOTIDE SEQUENCE</scope>
    <source>
        <strain evidence="6">1</strain>
    </source>
</reference>
<evidence type="ECO:0000313" key="7">
    <source>
        <dbReference type="EMBL" id="TLD78580.1"/>
    </source>
</evidence>
<dbReference type="RefSeq" id="WP_034327602.1">
    <property type="nucleotide sequence ID" value="NZ_CAJTQN010000003.1"/>
</dbReference>
<reference evidence="7 8" key="1">
    <citation type="journal article" date="2014" name="Genome Announc.">
        <title>Draft genome sequences of eight enterohepatic helicobacter species isolated from both laboratory and wild rodents.</title>
        <authorList>
            <person name="Sheh A."/>
            <person name="Shen Z."/>
            <person name="Fox J.G."/>
        </authorList>
    </citation>
    <scope>NUCLEOTIDE SEQUENCE [LARGE SCALE GENOMIC DNA]</scope>
    <source>
        <strain evidence="7 8">MIT 98-6810</strain>
    </source>
</reference>
<keyword evidence="6" id="KW-0808">Transferase</keyword>
<dbReference type="InterPro" id="IPR015421">
    <property type="entry name" value="PyrdxlP-dep_Trfase_major"/>
</dbReference>
<dbReference type="PANTHER" id="PTHR30244">
    <property type="entry name" value="TRANSAMINASE"/>
    <property type="match status" value="1"/>
</dbReference>
<accession>A0A099UDI1</accession>
<dbReference type="Proteomes" id="UP000029925">
    <property type="component" value="Unassembled WGS sequence"/>
</dbReference>
<keyword evidence="8" id="KW-1185">Reference proteome</keyword>
<keyword evidence="1 4" id="KW-0663">Pyridoxal phosphate</keyword>
<dbReference type="InterPro" id="IPR000653">
    <property type="entry name" value="DegT/StrS_aminotransferase"/>
</dbReference>
<evidence type="ECO:0000313" key="6">
    <source>
        <dbReference type="EMBL" id="CUU40177.1"/>
    </source>
</evidence>
<dbReference type="OrthoDB" id="9766188at2"/>
<evidence type="ECO:0000313" key="9">
    <source>
        <dbReference type="Proteomes" id="UP000064525"/>
    </source>
</evidence>
<dbReference type="Pfam" id="PF01041">
    <property type="entry name" value="DegT_DnrJ_EryC1"/>
    <property type="match status" value="1"/>
</dbReference>
<dbReference type="PANTHER" id="PTHR30244:SF36">
    <property type="entry name" value="3-OXO-GLUCOSE-6-PHOSPHATE:GLUTAMATE AMINOTRANSFERASE"/>
    <property type="match status" value="1"/>
</dbReference>
<dbReference type="GeneID" id="78151488"/>
<name>A0A099UDI1_9HELI</name>
<dbReference type="PATRIC" id="fig|76936.10.peg.1262"/>
<dbReference type="EMBL" id="JRPF02000004">
    <property type="protein sequence ID" value="TLD78580.1"/>
    <property type="molecule type" value="Genomic_DNA"/>
</dbReference>
<dbReference type="KEGG" id="hty:BN2458_PEG1292"/>
<dbReference type="Gene3D" id="3.40.640.10">
    <property type="entry name" value="Type I PLP-dependent aspartate aminotransferase-like (Major domain)"/>
    <property type="match status" value="1"/>
</dbReference>
<dbReference type="AlphaFoldDB" id="A0A099UDI1"/>
<dbReference type="EMBL" id="LN907858">
    <property type="protein sequence ID" value="CUU40177.1"/>
    <property type="molecule type" value="Genomic_DNA"/>
</dbReference>
<sequence length="365" mass="40950">MEQIPFLDVRAINARFADEFESAFSAVLKSGWYILGEQYKGFTREFSAYCGTKYSVGCANGLDALRLSIKALGFGSGDEIIVPANTYIASILAITDNGCTPVFVEPKLTTYNIDVDLIEAHITKRTKAILVVHLYGQAVNMQKVWDLARKYHLKVIEDCAQAHGAIYQGKRVGNLGDVGAFSFFPGKNLGALGDGGCVVTNDEDLMYKIHALGNYGSHIKYENLYKGLNSRLDEVQAAFLRIKLKVLDSDNQRRCEIAKAYREQIFNPYIVLPQVLNEEGAVWHLFIVRSENRTKLQEHLSANGIQTLIHYPIPPHKQEAYKEYNHLSLPITERIHKEVLSLPISPVMSEAQVQRVIESVNVFKP</sequence>
<comment type="similarity">
    <text evidence="2 5">Belongs to the DegT/DnrJ/EryC1 family.</text>
</comment>
<proteinExistence type="inferred from homology"/>
<dbReference type="CDD" id="cd00616">
    <property type="entry name" value="AHBA_syn"/>
    <property type="match status" value="1"/>
</dbReference>
<reference evidence="9" key="3">
    <citation type="submission" date="2015-11" db="EMBL/GenBank/DDBJ databases">
        <authorList>
            <person name="Anvar S.Y."/>
        </authorList>
    </citation>
    <scope>NUCLEOTIDE SEQUENCE [LARGE SCALE GENOMIC DNA]</scope>
</reference>